<dbReference type="EMBL" id="WJPN01000001">
    <property type="protein sequence ID" value="MRG98924.1"/>
    <property type="molecule type" value="Genomic_DNA"/>
</dbReference>
<keyword evidence="2" id="KW-1133">Transmembrane helix</keyword>
<evidence type="ECO:0000313" key="3">
    <source>
        <dbReference type="EMBL" id="MRG98924.1"/>
    </source>
</evidence>
<evidence type="ECO:0000256" key="1">
    <source>
        <dbReference type="SAM" id="MobiDB-lite"/>
    </source>
</evidence>
<reference evidence="5 6" key="1">
    <citation type="submission" date="2019-11" db="EMBL/GenBank/DDBJ databases">
        <title>First report of rice panicle blight caused by Xanthomonas sp. in Iran.</title>
        <authorList>
            <person name="Mirghasempour S.A."/>
            <person name="Huang S."/>
            <person name="Brady C.L."/>
            <person name="Studholme D.J."/>
        </authorList>
    </citation>
    <scope>NUCLEOTIDE SEQUENCE [LARGE SCALE GENOMIC DNA]</scope>
    <source>
        <strain evidence="3 6">ASD011</strain>
        <strain evidence="5">SAM114</strain>
    </source>
</reference>
<keyword evidence="2" id="KW-0812">Transmembrane</keyword>
<protein>
    <recommendedName>
        <fullName evidence="7">Anti-sigma factor</fullName>
    </recommendedName>
</protein>
<accession>A0A6N7Q9I3</accession>
<comment type="caution">
    <text evidence="3">The sequence shown here is derived from an EMBL/GenBank/DDBJ whole genome shotgun (WGS) entry which is preliminary data.</text>
</comment>
<evidence type="ECO:0008006" key="7">
    <source>
        <dbReference type="Google" id="ProtNLM"/>
    </source>
</evidence>
<dbReference type="AlphaFoldDB" id="A0A6N7Q9I3"/>
<evidence type="ECO:0000313" key="5">
    <source>
        <dbReference type="Proteomes" id="UP000437931"/>
    </source>
</evidence>
<dbReference type="Proteomes" id="UP000439314">
    <property type="component" value="Unassembled WGS sequence"/>
</dbReference>
<organism evidence="3 6">
    <name type="scientific">Xanthomonas sontii</name>
    <dbReference type="NCBI Taxonomy" id="2650745"/>
    <lineage>
        <taxon>Bacteria</taxon>
        <taxon>Pseudomonadati</taxon>
        <taxon>Pseudomonadota</taxon>
        <taxon>Gammaproteobacteria</taxon>
        <taxon>Lysobacterales</taxon>
        <taxon>Lysobacteraceae</taxon>
        <taxon>Xanthomonas</taxon>
    </lineage>
</organism>
<evidence type="ECO:0000313" key="6">
    <source>
        <dbReference type="Proteomes" id="UP000439314"/>
    </source>
</evidence>
<feature type="transmembrane region" description="Helical" evidence="2">
    <location>
        <begin position="112"/>
        <end position="129"/>
    </location>
</feature>
<proteinExistence type="predicted"/>
<evidence type="ECO:0000256" key="2">
    <source>
        <dbReference type="SAM" id="Phobius"/>
    </source>
</evidence>
<keyword evidence="2" id="KW-0472">Membrane</keyword>
<gene>
    <name evidence="3" type="ORF">GIY21_01295</name>
    <name evidence="4" type="ORF">GIY22_01475</name>
</gene>
<reference evidence="4" key="2">
    <citation type="journal article" date="2020" name="Plant Dis.">
        <title>A Grain Rot of Rice in Iran Caused by a Xanthomonas Strain Closely Related to X. sacchari.</title>
        <authorList>
            <person name="Mirghasempour S.A."/>
            <person name="Huang S."/>
            <person name="Studholme D.J."/>
            <person name="Brady C.L."/>
        </authorList>
    </citation>
    <scope>NUCLEOTIDE SEQUENCE</scope>
    <source>
        <strain evidence="4">SAM114</strain>
    </source>
</reference>
<dbReference type="EMBL" id="WJPM01000001">
    <property type="protein sequence ID" value="MRH73285.1"/>
    <property type="molecule type" value="Genomic_DNA"/>
</dbReference>
<keyword evidence="5" id="KW-1185">Reference proteome</keyword>
<evidence type="ECO:0000313" key="4">
    <source>
        <dbReference type="EMBL" id="MRH73285.1"/>
    </source>
</evidence>
<feature type="region of interest" description="Disordered" evidence="1">
    <location>
        <begin position="75"/>
        <end position="106"/>
    </location>
</feature>
<name>A0A6N7Q9I3_9XANT</name>
<sequence>MNTTIDALTLQAYADGELDAAQAAQVEAALRSDPQLTQALERLRSLQARLRAGFAPVLDEAVPARLLAAARARPADAPGQDDAVATLPPSPIHATAQASRPTPLRPRARRRWALPAALAAALLLGLWIAQRQLPQGDAHGPTVAAAQGSVAEGALAQALTQQLSGQSQGSVRIGLSFRDRDGHYCRTFALSNANAGLACQRDGAWRVELLVPAGEREDGGGMRMAASPMPAAVLQAVDARIAGETLDADGEQRARARGWR</sequence>
<dbReference type="RefSeq" id="WP_153750409.1">
    <property type="nucleotide sequence ID" value="NZ_WJPM01000001.1"/>
</dbReference>
<dbReference type="Proteomes" id="UP000437931">
    <property type="component" value="Unassembled WGS sequence"/>
</dbReference>